<dbReference type="EMBL" id="JAFBBU010000001">
    <property type="protein sequence ID" value="MBM7471311.1"/>
    <property type="molecule type" value="Genomic_DNA"/>
</dbReference>
<reference evidence="2 3" key="1">
    <citation type="submission" date="2021-01" db="EMBL/GenBank/DDBJ databases">
        <title>Sequencing the genomes of 1000 actinobacteria strains.</title>
        <authorList>
            <person name="Klenk H.-P."/>
        </authorList>
    </citation>
    <scope>NUCLEOTIDE SEQUENCE [LARGE SCALE GENOMIC DNA]</scope>
    <source>
        <strain evidence="2 3">DSM 13057</strain>
    </source>
</reference>
<dbReference type="Pfam" id="PF10263">
    <property type="entry name" value="SprT-like"/>
    <property type="match status" value="1"/>
</dbReference>
<proteinExistence type="predicted"/>
<comment type="caution">
    <text evidence="2">The sequence shown here is derived from an EMBL/GenBank/DDBJ whole genome shotgun (WGS) entry which is preliminary data.</text>
</comment>
<gene>
    <name evidence="2" type="ORF">JOE66_000945</name>
</gene>
<dbReference type="Proteomes" id="UP000776164">
    <property type="component" value="Unassembled WGS sequence"/>
</dbReference>
<dbReference type="Gene3D" id="3.30.2010.10">
    <property type="entry name" value="Metalloproteases ('zincins'), catalytic domain"/>
    <property type="match status" value="1"/>
</dbReference>
<organism evidence="2 3">
    <name type="scientific">Subtercola frigoramans</name>
    <dbReference type="NCBI Taxonomy" id="120298"/>
    <lineage>
        <taxon>Bacteria</taxon>
        <taxon>Bacillati</taxon>
        <taxon>Actinomycetota</taxon>
        <taxon>Actinomycetes</taxon>
        <taxon>Micrococcales</taxon>
        <taxon>Microbacteriaceae</taxon>
        <taxon>Subtercola</taxon>
    </lineage>
</organism>
<dbReference type="RefSeq" id="WP_205107196.1">
    <property type="nucleotide sequence ID" value="NZ_BAAAHT010000013.1"/>
</dbReference>
<evidence type="ECO:0000313" key="2">
    <source>
        <dbReference type="EMBL" id="MBM7471311.1"/>
    </source>
</evidence>
<sequence>MSELLRVRSWANALITLHLDPSEWSFGFDNAKTRAGLCDFTAKRITVSRYLAARFGDDEIHQVLLHEIAHAMAGPRAGHGPRWRAVARELGYAGDRLHHGETAKELAPWVGTCPHGHLHYRHRRPTRETACGKCSKRFDSAYLISWERREISAATRRLARSPRTPA</sequence>
<keyword evidence="2" id="KW-0378">Hydrolase</keyword>
<dbReference type="InterPro" id="IPR006640">
    <property type="entry name" value="SprT-like_domain"/>
</dbReference>
<keyword evidence="2" id="KW-0645">Protease</keyword>
<evidence type="ECO:0000259" key="1">
    <source>
        <dbReference type="SMART" id="SM00731"/>
    </source>
</evidence>
<protein>
    <submittedName>
        <fullName evidence="2">SprT family Zn-dependent metalloprotease</fullName>
    </submittedName>
</protein>
<name>A0ABS2L2J8_9MICO</name>
<feature type="domain" description="SprT-like" evidence="1">
    <location>
        <begin position="2"/>
        <end position="141"/>
    </location>
</feature>
<keyword evidence="2" id="KW-0482">Metalloprotease</keyword>
<keyword evidence="3" id="KW-1185">Reference proteome</keyword>
<dbReference type="GO" id="GO:0008237">
    <property type="term" value="F:metallopeptidase activity"/>
    <property type="evidence" value="ECO:0007669"/>
    <property type="project" value="UniProtKB-KW"/>
</dbReference>
<evidence type="ECO:0000313" key="3">
    <source>
        <dbReference type="Proteomes" id="UP000776164"/>
    </source>
</evidence>
<dbReference type="SMART" id="SM00731">
    <property type="entry name" value="SprT"/>
    <property type="match status" value="1"/>
</dbReference>
<accession>A0ABS2L2J8</accession>